<comment type="similarity">
    <text evidence="4">Belongs to the disease resistance NB-LRR family.</text>
</comment>
<dbReference type="Gene3D" id="1.10.8.430">
    <property type="entry name" value="Helical domain of apoptotic protease-activating factors"/>
    <property type="match status" value="1"/>
</dbReference>
<evidence type="ECO:0000256" key="4">
    <source>
        <dbReference type="ARBA" id="ARBA00008894"/>
    </source>
</evidence>
<keyword evidence="7" id="KW-0381">Hypersensitive response</keyword>
<reference evidence="18 19" key="2">
    <citation type="journal article" date="2017" name="Genome Biol.">
        <title>New reference genome sequences of hot pepper reveal the massive evolution of plant disease-resistance genes by retroduplication.</title>
        <authorList>
            <person name="Kim S."/>
            <person name="Park J."/>
            <person name="Yeom S.I."/>
            <person name="Kim Y.M."/>
            <person name="Seo E."/>
            <person name="Kim K.T."/>
            <person name="Kim M.S."/>
            <person name="Lee J.M."/>
            <person name="Cheong K."/>
            <person name="Shin H.S."/>
            <person name="Kim S.B."/>
            <person name="Han K."/>
            <person name="Lee J."/>
            <person name="Park M."/>
            <person name="Lee H.A."/>
            <person name="Lee H.Y."/>
            <person name="Lee Y."/>
            <person name="Oh S."/>
            <person name="Lee J.H."/>
            <person name="Choi E."/>
            <person name="Choi E."/>
            <person name="Lee S.E."/>
            <person name="Jeon J."/>
            <person name="Kim H."/>
            <person name="Choi G."/>
            <person name="Song H."/>
            <person name="Lee J."/>
            <person name="Lee S.C."/>
            <person name="Kwon J.K."/>
            <person name="Lee H.Y."/>
            <person name="Koo N."/>
            <person name="Hong Y."/>
            <person name="Kim R.W."/>
            <person name="Kang W.H."/>
            <person name="Huh J.H."/>
            <person name="Kang B.C."/>
            <person name="Yang T.J."/>
            <person name="Lee Y.H."/>
            <person name="Bennetzen J.L."/>
            <person name="Choi D."/>
        </authorList>
    </citation>
    <scope>NUCLEOTIDE SEQUENCE [LARGE SCALE GENOMIC DNA]</scope>
    <source>
        <strain evidence="19">cv. CM334</strain>
    </source>
</reference>
<dbReference type="InterPro" id="IPR038005">
    <property type="entry name" value="RX-like_CC"/>
</dbReference>
<evidence type="ECO:0000256" key="5">
    <source>
        <dbReference type="ARBA" id="ARBA00022490"/>
    </source>
</evidence>
<evidence type="ECO:0000259" key="16">
    <source>
        <dbReference type="Pfam" id="PF23559"/>
    </source>
</evidence>
<evidence type="ECO:0000313" key="19">
    <source>
        <dbReference type="Proteomes" id="UP000222542"/>
    </source>
</evidence>
<dbReference type="Pfam" id="PF23559">
    <property type="entry name" value="WHD_DRP"/>
    <property type="match status" value="1"/>
</dbReference>
<dbReference type="Pfam" id="PF00931">
    <property type="entry name" value="NB-ARC"/>
    <property type="match status" value="1"/>
</dbReference>
<comment type="function">
    <text evidence="1">Confers resistance to late blight (Phytophthora infestans) races carrying the avirulence gene Avr1. Resistance proteins guard the plant against pathogens that contain an appropriate avirulence protein via an indirect interaction with this avirulence protein. That triggers a defense system including the hypersensitive response, which restricts the pathogen growth.</text>
</comment>
<feature type="domain" description="Disease resistance R13L4/SHOC-2-like LRR" evidence="17">
    <location>
        <begin position="1018"/>
        <end position="1230"/>
    </location>
</feature>
<dbReference type="PANTHER" id="PTHR23155">
    <property type="entry name" value="DISEASE RESISTANCE PROTEIN RP"/>
    <property type="match status" value="1"/>
</dbReference>
<dbReference type="InterPro" id="IPR042197">
    <property type="entry name" value="Apaf_helical"/>
</dbReference>
<sequence length="1370" mass="157246">MAYSIVDNLLKCLDCLDCHEDSSPSTKDQIRTLKMDLRLIRTFLMCSACRYIEDSEAKNVLMQVETLVQNAESDFQSLYVKSKDGNMPTHMALLFSNALEKINSLKAEVTQVHATVLSSTFSDSLSCDKFVAEFADCLMENLKYLREYIADDLPMNRKIITLETKIIFLKNFLRFVAKLSVENEKFQDLLTHALDVISDAAHLSYRCFTGNASEPDECGVVNDVVSSLVRRIIPINCNVIHYYIPCQKNNLAVEELDAGFVDFLLDTLAELVSYKISLGDFTTYNINDLVEDLIFLKNYLSDLPDRYPELVKLILIHIASIARNMAPSIFFLYTDGVKDEVARHSTGRLAFLQEEINLIKAEVHLMSLPGPRWMTTLKDRIQILYEEVVFLQALLNAPDDCRSLGSEQNVLFTQGQATVMMVGSLIMALSNKESDEDMLNKMELATSIFLERTRIMKRVAREIFGRGPSKFPKTNFLGYLKSFLGNLKDLLLHKADRVPFPKHHIARVHDALEYLEKKLWDVIRQKNEHPQLKHLKERVMQAAYKAEYAIDSFLVGDRNIWCSVAEMSDVVEQLEVIQAEFSDISRTVKFETVCDVQVGSSCVLSRTNAPTLNDDVVVGFNDVEEKIIDGLTRGMTERDVISIVGMPGLGKTTLAKKVFNDEKVLNYFDKRAWCYVSEVYKNKELLLEILSQVLEDVDEATKMKDDADLAVLLYRKLKRKRYLIVLDDLWDIKAWDDLRRSFPDDDNGSRILVTSRLQHLASQVESDTKPDNHPTPLRFFTVEESWELLQKKVFATDCCPRNLKEPGMRIARSCHGLPLAVTLVAGILARTEKIESWWNEVAESISSYIVDDPNQCRVILELSYKHLPDYLKPCFLYFGEFLMHPHIPVRKLIWLWIAEGFVSKTEGESFEDIAEDYLTDLIGRSLVMATKKSTNGSVKVCRVHDLLREYCKRKAEEDNFFELLYKKDKCTYRDDLDDILESTYSLFPEEPRTTHTRGRLCIYSQRESFVKSKSSGPQVRSLLFFHINEISSIKSYDISPICLGFRLLRVLDLGCINVGNSFPRDIELMVLLRYLSLQGNMRSVPSTIFKLIYLETFLLKAFKGEVCLPYTIWTLSKLRHLHIDARAVFGLDGYNGWNLILLENLQTVSTPSLIYEKDRTMDPNEVMRRLANLRKLRCISMDSDDCYYFPSLVSLSQLESVKILHYGQSSLSSCRFNLPSNLRRLTLSKFRLPWSEISRIGRLPHLEVLKLLCQSFEGSQWDMREGEFLKLKFLKLDSLNIEKWNISSDCLPSLEHLVLRSCKKVEEFPSCLGDIPMLRSVELHWCSLSAVNSIVLIQEEVLEYTGGEGFKVHVYPPDLDSRSSPEDHSD</sequence>
<evidence type="ECO:0000256" key="10">
    <source>
        <dbReference type="ARBA" id="ARBA00022821"/>
    </source>
</evidence>
<dbReference type="InterPro" id="IPR002182">
    <property type="entry name" value="NB-ARC"/>
</dbReference>
<protein>
    <submittedName>
        <fullName evidence="18">Uncharacterized protein</fullName>
    </submittedName>
</protein>
<evidence type="ECO:0000259" key="17">
    <source>
        <dbReference type="Pfam" id="PF23598"/>
    </source>
</evidence>
<evidence type="ECO:0000256" key="1">
    <source>
        <dbReference type="ARBA" id="ARBA00002074"/>
    </source>
</evidence>
<dbReference type="Proteomes" id="UP000222542">
    <property type="component" value="Unassembled WGS sequence"/>
</dbReference>
<evidence type="ECO:0000256" key="6">
    <source>
        <dbReference type="ARBA" id="ARBA00022614"/>
    </source>
</evidence>
<evidence type="ECO:0000256" key="12">
    <source>
        <dbReference type="ARBA" id="ARBA00023054"/>
    </source>
</evidence>
<accession>A0A1U8EGS8</accession>
<dbReference type="Gene3D" id="3.80.10.10">
    <property type="entry name" value="Ribonuclease Inhibitor"/>
    <property type="match status" value="1"/>
</dbReference>
<comment type="subcellular location">
    <subcellularLocation>
        <location evidence="3">Cytoplasm</location>
    </subcellularLocation>
    <subcellularLocation>
        <location evidence="2">Membrane</location>
        <topology evidence="2">Peripheral membrane protein</topology>
    </subcellularLocation>
</comment>
<dbReference type="CDD" id="cd14798">
    <property type="entry name" value="RX-CC_like"/>
    <property type="match status" value="1"/>
</dbReference>
<evidence type="ECO:0000256" key="13">
    <source>
        <dbReference type="ARBA" id="ARBA00023136"/>
    </source>
</evidence>
<dbReference type="KEGG" id="cann:107842962"/>
<dbReference type="Gene3D" id="3.40.50.300">
    <property type="entry name" value="P-loop containing nucleotide triphosphate hydrolases"/>
    <property type="match status" value="1"/>
</dbReference>
<keyword evidence="19" id="KW-1185">Reference proteome</keyword>
<evidence type="ECO:0000256" key="8">
    <source>
        <dbReference type="ARBA" id="ARBA00022737"/>
    </source>
</evidence>
<dbReference type="InterPro" id="IPR058922">
    <property type="entry name" value="WHD_DRP"/>
</dbReference>
<dbReference type="FunFam" id="1.10.10.10:FF:000322">
    <property type="entry name" value="Probable disease resistance protein At1g63360"/>
    <property type="match status" value="1"/>
</dbReference>
<keyword evidence="9" id="KW-0547">Nucleotide-binding</keyword>
<dbReference type="SUPFAM" id="SSF52058">
    <property type="entry name" value="L domain-like"/>
    <property type="match status" value="1"/>
</dbReference>
<dbReference type="Gramene" id="PHT72136">
    <property type="protein sequence ID" value="PHT72136"/>
    <property type="gene ID" value="T459_22921"/>
</dbReference>
<proteinExistence type="inferred from homology"/>
<dbReference type="InterPro" id="IPR036388">
    <property type="entry name" value="WH-like_DNA-bd_sf"/>
</dbReference>
<dbReference type="Gene3D" id="1.20.5.4130">
    <property type="match status" value="1"/>
</dbReference>
<dbReference type="OMA" id="TEICHKI"/>
<evidence type="ECO:0000259" key="14">
    <source>
        <dbReference type="Pfam" id="PF00931"/>
    </source>
</evidence>
<comment type="caution">
    <text evidence="18">The sequence shown here is derived from an EMBL/GenBank/DDBJ whole genome shotgun (WGS) entry which is preliminary data.</text>
</comment>
<dbReference type="InterPro" id="IPR055414">
    <property type="entry name" value="LRR_R13L4/SHOC2-like"/>
</dbReference>
<dbReference type="GO" id="GO:0016020">
    <property type="term" value="C:membrane"/>
    <property type="evidence" value="ECO:0007669"/>
    <property type="project" value="UniProtKB-SubCell"/>
</dbReference>
<evidence type="ECO:0000256" key="3">
    <source>
        <dbReference type="ARBA" id="ARBA00004496"/>
    </source>
</evidence>
<keyword evidence="6" id="KW-0433">Leucine-rich repeat</keyword>
<feature type="domain" description="NB-ARC" evidence="14">
    <location>
        <begin position="624"/>
        <end position="797"/>
    </location>
</feature>
<dbReference type="OrthoDB" id="1276159at2759"/>
<dbReference type="InterPro" id="IPR021929">
    <property type="entry name" value="R1A-like_N"/>
</dbReference>
<dbReference type="EMBL" id="AYRZ02000009">
    <property type="protein sequence ID" value="PHT72136.1"/>
    <property type="molecule type" value="Genomic_DNA"/>
</dbReference>
<dbReference type="GO" id="GO:0043531">
    <property type="term" value="F:ADP binding"/>
    <property type="evidence" value="ECO:0007669"/>
    <property type="project" value="InterPro"/>
</dbReference>
<keyword evidence="12" id="KW-0175">Coiled coil</keyword>
<evidence type="ECO:0000256" key="9">
    <source>
        <dbReference type="ARBA" id="ARBA00022741"/>
    </source>
</evidence>
<dbReference type="Pfam" id="PF23598">
    <property type="entry name" value="LRR_14"/>
    <property type="match status" value="1"/>
</dbReference>
<dbReference type="GO" id="GO:0005524">
    <property type="term" value="F:ATP binding"/>
    <property type="evidence" value="ECO:0007669"/>
    <property type="project" value="UniProtKB-KW"/>
</dbReference>
<evidence type="ECO:0000256" key="2">
    <source>
        <dbReference type="ARBA" id="ARBA00004170"/>
    </source>
</evidence>
<keyword evidence="13" id="KW-0472">Membrane</keyword>
<dbReference type="Pfam" id="PF12061">
    <property type="entry name" value="NB-LRR"/>
    <property type="match status" value="1"/>
</dbReference>
<dbReference type="SMR" id="A0A1U8EGS8"/>
<gene>
    <name evidence="18" type="ORF">T459_22921</name>
</gene>
<dbReference type="SUPFAM" id="SSF52540">
    <property type="entry name" value="P-loop containing nucleoside triphosphate hydrolases"/>
    <property type="match status" value="1"/>
</dbReference>
<evidence type="ECO:0000256" key="11">
    <source>
        <dbReference type="ARBA" id="ARBA00022840"/>
    </source>
</evidence>
<dbReference type="InterPro" id="IPR032675">
    <property type="entry name" value="LRR_dom_sf"/>
</dbReference>
<keyword evidence="8" id="KW-0677">Repeat</keyword>
<evidence type="ECO:0000313" key="18">
    <source>
        <dbReference type="EMBL" id="PHT72136.1"/>
    </source>
</evidence>
<keyword evidence="5" id="KW-0963">Cytoplasm</keyword>
<dbReference type="GO" id="GO:0051607">
    <property type="term" value="P:defense response to virus"/>
    <property type="evidence" value="ECO:0007669"/>
    <property type="project" value="UniProtKB-ARBA"/>
</dbReference>
<dbReference type="FunFam" id="3.40.50.300:FF:001091">
    <property type="entry name" value="Probable disease resistance protein At1g61300"/>
    <property type="match status" value="1"/>
</dbReference>
<evidence type="ECO:0000259" key="15">
    <source>
        <dbReference type="Pfam" id="PF12061"/>
    </source>
</evidence>
<accession>A0A1U8E7V9</accession>
<keyword evidence="11" id="KW-0067">ATP-binding</keyword>
<name>A0A1U8EGS8_CAPAN</name>
<dbReference type="GO" id="GO:0009626">
    <property type="term" value="P:plant-type hypersensitive response"/>
    <property type="evidence" value="ECO:0007669"/>
    <property type="project" value="UniProtKB-KW"/>
</dbReference>
<feature type="domain" description="Late blight resistance protein R1A-like N-terminal" evidence="15">
    <location>
        <begin position="127"/>
        <end position="365"/>
    </location>
</feature>
<feature type="domain" description="Disease resistance protein winged helix" evidence="16">
    <location>
        <begin position="889"/>
        <end position="949"/>
    </location>
</feature>
<keyword evidence="10" id="KW-0611">Plant defense</keyword>
<dbReference type="GO" id="GO:0005737">
    <property type="term" value="C:cytoplasm"/>
    <property type="evidence" value="ECO:0007669"/>
    <property type="project" value="UniProtKB-SubCell"/>
</dbReference>
<dbReference type="InterPro" id="IPR027417">
    <property type="entry name" value="P-loop_NTPase"/>
</dbReference>
<reference evidence="18 19" key="1">
    <citation type="journal article" date="2014" name="Nat. Genet.">
        <title>Genome sequence of the hot pepper provides insights into the evolution of pungency in Capsicum species.</title>
        <authorList>
            <person name="Kim S."/>
            <person name="Park M."/>
            <person name="Yeom S.I."/>
            <person name="Kim Y.M."/>
            <person name="Lee J.M."/>
            <person name="Lee H.A."/>
            <person name="Seo E."/>
            <person name="Choi J."/>
            <person name="Cheong K."/>
            <person name="Kim K.T."/>
            <person name="Jung K."/>
            <person name="Lee G.W."/>
            <person name="Oh S.K."/>
            <person name="Bae C."/>
            <person name="Kim S.B."/>
            <person name="Lee H.Y."/>
            <person name="Kim S.Y."/>
            <person name="Kim M.S."/>
            <person name="Kang B.C."/>
            <person name="Jo Y.D."/>
            <person name="Yang H.B."/>
            <person name="Jeong H.J."/>
            <person name="Kang W.H."/>
            <person name="Kwon J.K."/>
            <person name="Shin C."/>
            <person name="Lim J.Y."/>
            <person name="Park J.H."/>
            <person name="Huh J.H."/>
            <person name="Kim J.S."/>
            <person name="Kim B.D."/>
            <person name="Cohen O."/>
            <person name="Paran I."/>
            <person name="Suh M.C."/>
            <person name="Lee S.B."/>
            <person name="Kim Y.K."/>
            <person name="Shin Y."/>
            <person name="Noh S.J."/>
            <person name="Park J."/>
            <person name="Seo Y.S."/>
            <person name="Kwon S.Y."/>
            <person name="Kim H.A."/>
            <person name="Park J.M."/>
            <person name="Kim H.J."/>
            <person name="Choi S.B."/>
            <person name="Bosland P.W."/>
            <person name="Reeves G."/>
            <person name="Jo S.H."/>
            <person name="Lee B.W."/>
            <person name="Cho H.T."/>
            <person name="Choi H.S."/>
            <person name="Lee M.S."/>
            <person name="Yu Y."/>
            <person name="Do Choi Y."/>
            <person name="Park B.S."/>
            <person name="van Deynze A."/>
            <person name="Ashrafi H."/>
            <person name="Hill T."/>
            <person name="Kim W.T."/>
            <person name="Pai H.S."/>
            <person name="Ahn H.K."/>
            <person name="Yeam I."/>
            <person name="Giovannoni J.J."/>
            <person name="Rose J.K."/>
            <person name="Sorensen I."/>
            <person name="Lee S.J."/>
            <person name="Kim R.W."/>
            <person name="Choi I.Y."/>
            <person name="Choi B.S."/>
            <person name="Lim J.S."/>
            <person name="Lee Y.H."/>
            <person name="Choi D."/>
        </authorList>
    </citation>
    <scope>NUCLEOTIDE SEQUENCE [LARGE SCALE GENOMIC DNA]</scope>
    <source>
        <strain evidence="19">cv. CM334</strain>
    </source>
</reference>
<organism evidence="18 19">
    <name type="scientific">Capsicum annuum</name>
    <name type="common">Capsicum pepper</name>
    <dbReference type="NCBI Taxonomy" id="4072"/>
    <lineage>
        <taxon>Eukaryota</taxon>
        <taxon>Viridiplantae</taxon>
        <taxon>Streptophyta</taxon>
        <taxon>Embryophyta</taxon>
        <taxon>Tracheophyta</taxon>
        <taxon>Spermatophyta</taxon>
        <taxon>Magnoliopsida</taxon>
        <taxon>eudicotyledons</taxon>
        <taxon>Gunneridae</taxon>
        <taxon>Pentapetalae</taxon>
        <taxon>asterids</taxon>
        <taxon>lamiids</taxon>
        <taxon>Solanales</taxon>
        <taxon>Solanaceae</taxon>
        <taxon>Solanoideae</taxon>
        <taxon>Capsiceae</taxon>
        <taxon>Capsicum</taxon>
    </lineage>
</organism>
<dbReference type="PRINTS" id="PR00364">
    <property type="entry name" value="DISEASERSIST"/>
</dbReference>
<evidence type="ECO:0000256" key="7">
    <source>
        <dbReference type="ARBA" id="ARBA00022667"/>
    </source>
</evidence>
<dbReference type="InterPro" id="IPR044974">
    <property type="entry name" value="Disease_R_plants"/>
</dbReference>
<dbReference type="PANTHER" id="PTHR23155:SF1152">
    <property type="entry name" value="AAA+ ATPASE DOMAIN-CONTAINING PROTEIN"/>
    <property type="match status" value="1"/>
</dbReference>
<dbReference type="Gene3D" id="1.10.10.10">
    <property type="entry name" value="Winged helix-like DNA-binding domain superfamily/Winged helix DNA-binding domain"/>
    <property type="match status" value="1"/>
</dbReference>